<name>A0A8G0ZWU5_9RHOB</name>
<keyword evidence="2" id="KW-1185">Reference proteome</keyword>
<dbReference type="SUPFAM" id="SSF52091">
    <property type="entry name" value="SpoIIaa-like"/>
    <property type="match status" value="1"/>
</dbReference>
<dbReference type="EMBL" id="CP069370">
    <property type="protein sequence ID" value="QYZ71612.1"/>
    <property type="molecule type" value="Genomic_DNA"/>
</dbReference>
<dbReference type="Proteomes" id="UP000826300">
    <property type="component" value="Chromosome"/>
</dbReference>
<dbReference type="InterPro" id="IPR038396">
    <property type="entry name" value="SpoIIAA-like_sf"/>
</dbReference>
<dbReference type="Gene3D" id="3.40.50.10600">
    <property type="entry name" value="SpoIIaa-like domains"/>
    <property type="match status" value="1"/>
</dbReference>
<accession>A0A8G0ZWU5</accession>
<protein>
    <submittedName>
        <fullName evidence="1">STAS/SEC14 domain-containing protein</fullName>
    </submittedName>
</protein>
<dbReference type="Pfam" id="PF11964">
    <property type="entry name" value="SpoIIAA-like"/>
    <property type="match status" value="1"/>
</dbReference>
<evidence type="ECO:0000313" key="2">
    <source>
        <dbReference type="Proteomes" id="UP000826300"/>
    </source>
</evidence>
<dbReference type="InterPro" id="IPR036513">
    <property type="entry name" value="STAS_dom_sf"/>
</dbReference>
<gene>
    <name evidence="1" type="ORF">JO391_09010</name>
</gene>
<organism evidence="1 2">
    <name type="scientific">Neotabrizicola shimadae</name>
    <dbReference type="NCBI Taxonomy" id="2807096"/>
    <lineage>
        <taxon>Bacteria</taxon>
        <taxon>Pseudomonadati</taxon>
        <taxon>Pseudomonadota</taxon>
        <taxon>Alphaproteobacteria</taxon>
        <taxon>Rhodobacterales</taxon>
        <taxon>Paracoccaceae</taxon>
        <taxon>Neotabrizicola</taxon>
    </lineage>
</organism>
<proteinExistence type="predicted"/>
<dbReference type="KEGG" id="nsm:JO391_09010"/>
<evidence type="ECO:0000313" key="1">
    <source>
        <dbReference type="EMBL" id="QYZ71612.1"/>
    </source>
</evidence>
<dbReference type="RefSeq" id="WP_220664212.1">
    <property type="nucleotide sequence ID" value="NZ_CP069370.1"/>
</dbReference>
<dbReference type="AlphaFoldDB" id="A0A8G0ZWU5"/>
<sequence>MLTIHLMEPGTILALHPHGVIEEGDIDRLRKALEDQAEAGHAVRGLLVNAAQFPGYADVSALMAHVGLIREFHRRLAKVALVTDAGFGPVAETLGRAMLAVDMRHFPAARLAEAEAWLRE</sequence>
<reference evidence="1" key="1">
    <citation type="submission" date="2021-02" db="EMBL/GenBank/DDBJ databases">
        <title>Rhodobacter shimadae sp. nov., an aerobic anoxygenic phototrophic bacterium isolated from a hot spring.</title>
        <authorList>
            <person name="Muramatsu S."/>
            <person name="Haruta S."/>
            <person name="Hirose S."/>
            <person name="Hanada S."/>
        </authorList>
    </citation>
    <scope>NUCLEOTIDE SEQUENCE</scope>
    <source>
        <strain evidence="1">N10</strain>
    </source>
</reference>
<dbReference type="InterPro" id="IPR021866">
    <property type="entry name" value="SpoIIAA-like"/>
</dbReference>